<proteinExistence type="predicted"/>
<feature type="region of interest" description="Disordered" evidence="1">
    <location>
        <begin position="1"/>
        <end position="28"/>
    </location>
</feature>
<name>A0AAV7WPX3_PLEWA</name>
<comment type="caution">
    <text evidence="2">The sequence shown here is derived from an EMBL/GenBank/DDBJ whole genome shotgun (WGS) entry which is preliminary data.</text>
</comment>
<reference evidence="2" key="1">
    <citation type="journal article" date="2022" name="bioRxiv">
        <title>Sequencing and chromosome-scale assembly of the giantPleurodeles waltlgenome.</title>
        <authorList>
            <person name="Brown T."/>
            <person name="Elewa A."/>
            <person name="Iarovenko S."/>
            <person name="Subramanian E."/>
            <person name="Araus A.J."/>
            <person name="Petzold A."/>
            <person name="Susuki M."/>
            <person name="Suzuki K.-i.T."/>
            <person name="Hayashi T."/>
            <person name="Toyoda A."/>
            <person name="Oliveira C."/>
            <person name="Osipova E."/>
            <person name="Leigh N.D."/>
            <person name="Simon A."/>
            <person name="Yun M.H."/>
        </authorList>
    </citation>
    <scope>NUCLEOTIDE SEQUENCE</scope>
    <source>
        <strain evidence="2">20211129_DDA</strain>
        <tissue evidence="2">Liver</tissue>
    </source>
</reference>
<dbReference type="Proteomes" id="UP001066276">
    <property type="component" value="Chromosome 1_1"/>
</dbReference>
<feature type="region of interest" description="Disordered" evidence="1">
    <location>
        <begin position="79"/>
        <end position="99"/>
    </location>
</feature>
<keyword evidence="3" id="KW-1185">Reference proteome</keyword>
<evidence type="ECO:0000313" key="3">
    <source>
        <dbReference type="Proteomes" id="UP001066276"/>
    </source>
</evidence>
<accession>A0AAV7WPX3</accession>
<evidence type="ECO:0000313" key="2">
    <source>
        <dbReference type="EMBL" id="KAJ1216123.1"/>
    </source>
</evidence>
<dbReference type="AlphaFoldDB" id="A0AAV7WPX3"/>
<organism evidence="2 3">
    <name type="scientific">Pleurodeles waltl</name>
    <name type="common">Iberian ribbed newt</name>
    <dbReference type="NCBI Taxonomy" id="8319"/>
    <lineage>
        <taxon>Eukaryota</taxon>
        <taxon>Metazoa</taxon>
        <taxon>Chordata</taxon>
        <taxon>Craniata</taxon>
        <taxon>Vertebrata</taxon>
        <taxon>Euteleostomi</taxon>
        <taxon>Amphibia</taxon>
        <taxon>Batrachia</taxon>
        <taxon>Caudata</taxon>
        <taxon>Salamandroidea</taxon>
        <taxon>Salamandridae</taxon>
        <taxon>Pleurodelinae</taxon>
        <taxon>Pleurodeles</taxon>
    </lineage>
</organism>
<gene>
    <name evidence="2" type="ORF">NDU88_003729</name>
</gene>
<protein>
    <submittedName>
        <fullName evidence="2">Uncharacterized protein</fullName>
    </submittedName>
</protein>
<sequence length="117" mass="12973">MALESSETGHAKDGECPVPVGTAHKGCKSTEIDPVDLVDGSKEEELGAADYLENVFSFTNNLGTFCMGIDTDSEFWGEEESPSEVLQKTEKKRIQKNQREKSYIAGGHRKLLNEYML</sequence>
<dbReference type="EMBL" id="JANPWB010000001">
    <property type="protein sequence ID" value="KAJ1216123.1"/>
    <property type="molecule type" value="Genomic_DNA"/>
</dbReference>
<evidence type="ECO:0000256" key="1">
    <source>
        <dbReference type="SAM" id="MobiDB-lite"/>
    </source>
</evidence>